<keyword evidence="3" id="KW-0012">Acyltransferase</keyword>
<comment type="similarity">
    <text evidence="1">Belongs to the plant acyltransferase family.</text>
</comment>
<evidence type="ECO:0000313" key="5">
    <source>
        <dbReference type="Proteomes" id="UP001497516"/>
    </source>
</evidence>
<name>A0AAV2ELZ1_9ROSI</name>
<evidence type="ECO:0000313" key="4">
    <source>
        <dbReference type="EMBL" id="CAL1387006.1"/>
    </source>
</evidence>
<gene>
    <name evidence="4" type="ORF">LTRI10_LOCUS28018</name>
</gene>
<dbReference type="Proteomes" id="UP001497516">
    <property type="component" value="Chromosome 5"/>
</dbReference>
<keyword evidence="2" id="KW-0808">Transferase</keyword>
<dbReference type="Pfam" id="PF02458">
    <property type="entry name" value="Transferase"/>
    <property type="match status" value="1"/>
</dbReference>
<dbReference type="PANTHER" id="PTHR31623:SF20">
    <property type="entry name" value="VINORINE SYNTHASE-LIKE"/>
    <property type="match status" value="1"/>
</dbReference>
<dbReference type="EMBL" id="OZ034818">
    <property type="protein sequence ID" value="CAL1387006.1"/>
    <property type="molecule type" value="Genomic_DNA"/>
</dbReference>
<dbReference type="GO" id="GO:0016746">
    <property type="term" value="F:acyltransferase activity"/>
    <property type="evidence" value="ECO:0007669"/>
    <property type="project" value="UniProtKB-KW"/>
</dbReference>
<dbReference type="Gene3D" id="3.30.559.10">
    <property type="entry name" value="Chloramphenicol acetyltransferase-like domain"/>
    <property type="match status" value="2"/>
</dbReference>
<dbReference type="AlphaFoldDB" id="A0AAV2ELZ1"/>
<sequence>MEVRIVSRELVKPSSPEIVQTKPPHKLCLFDQLTPLTFSPLILFYSNPDTTNNLTADSFIHRLKRSLADTLNNYYPFSGRTGPRNLFIDSFNAGLPFTLAQVVDCRLAQFVKHKETELLNLLLSRQPFQREPKNRDSPVLELQVSVFTCGGVALAWAASHKLVDGSTFKSFLTTFTALLRGQPNDIISPDFEQASKLFPPRDPSPENYLNLMETLWFTEENYVTRRFVFDSKAIGQLRAMAAGGGAEMQGESSRKLSRVEALSCFIWKCCMAASKAVSSAAKTSILVEAVNLRQLTNPPMSDAAIGDAFWWATAAANPHDDSEMSELGNLLSEAIGLYRSDYVESLQGEDGFEAMSGYFEQLEGMFEAEKPDIFAFTSWCGFGFTGQDFGWGKPVWVTVMGKVGRAFRNLTVFVDSTNERGSIEAWVTLDQKRMDVLERDPSFLAFACPNPRISSL</sequence>
<organism evidence="4 5">
    <name type="scientific">Linum trigynum</name>
    <dbReference type="NCBI Taxonomy" id="586398"/>
    <lineage>
        <taxon>Eukaryota</taxon>
        <taxon>Viridiplantae</taxon>
        <taxon>Streptophyta</taxon>
        <taxon>Embryophyta</taxon>
        <taxon>Tracheophyta</taxon>
        <taxon>Spermatophyta</taxon>
        <taxon>Magnoliopsida</taxon>
        <taxon>eudicotyledons</taxon>
        <taxon>Gunneridae</taxon>
        <taxon>Pentapetalae</taxon>
        <taxon>rosids</taxon>
        <taxon>fabids</taxon>
        <taxon>Malpighiales</taxon>
        <taxon>Linaceae</taxon>
        <taxon>Linum</taxon>
    </lineage>
</organism>
<evidence type="ECO:0000256" key="3">
    <source>
        <dbReference type="ARBA" id="ARBA00023315"/>
    </source>
</evidence>
<protein>
    <recommendedName>
        <fullName evidence="6">BAHD acyltransferase At5g47980-like</fullName>
    </recommendedName>
</protein>
<dbReference type="InterPro" id="IPR023213">
    <property type="entry name" value="CAT-like_dom_sf"/>
</dbReference>
<proteinExistence type="inferred from homology"/>
<evidence type="ECO:0000256" key="2">
    <source>
        <dbReference type="ARBA" id="ARBA00022679"/>
    </source>
</evidence>
<reference evidence="4 5" key="1">
    <citation type="submission" date="2024-04" db="EMBL/GenBank/DDBJ databases">
        <authorList>
            <person name="Fracassetti M."/>
        </authorList>
    </citation>
    <scope>NUCLEOTIDE SEQUENCE [LARGE SCALE GENOMIC DNA]</scope>
</reference>
<evidence type="ECO:0008006" key="6">
    <source>
        <dbReference type="Google" id="ProtNLM"/>
    </source>
</evidence>
<evidence type="ECO:0000256" key="1">
    <source>
        <dbReference type="ARBA" id="ARBA00009861"/>
    </source>
</evidence>
<accession>A0AAV2ELZ1</accession>
<dbReference type="PANTHER" id="PTHR31623">
    <property type="entry name" value="F21J9.9"/>
    <property type="match status" value="1"/>
</dbReference>
<keyword evidence="5" id="KW-1185">Reference proteome</keyword>